<keyword evidence="2" id="KW-0378">Hydrolase</keyword>
<protein>
    <submittedName>
        <fullName evidence="2">Alpha/beta hydrolase</fullName>
    </submittedName>
</protein>
<evidence type="ECO:0000259" key="1">
    <source>
        <dbReference type="Pfam" id="PF12697"/>
    </source>
</evidence>
<dbReference type="PANTHER" id="PTHR43689">
    <property type="entry name" value="HYDROLASE"/>
    <property type="match status" value="1"/>
</dbReference>
<dbReference type="InterPro" id="IPR000073">
    <property type="entry name" value="AB_hydrolase_1"/>
</dbReference>
<dbReference type="EMBL" id="JACDXW010000002">
    <property type="protein sequence ID" value="MCB5363132.1"/>
    <property type="molecule type" value="Genomic_DNA"/>
</dbReference>
<accession>A0ABS8CAS4</accession>
<proteinExistence type="predicted"/>
<dbReference type="InterPro" id="IPR029058">
    <property type="entry name" value="AB_hydrolase_fold"/>
</dbReference>
<dbReference type="SUPFAM" id="SSF53474">
    <property type="entry name" value="alpha/beta-Hydrolases"/>
    <property type="match status" value="1"/>
</dbReference>
<dbReference type="Proteomes" id="UP000776983">
    <property type="component" value="Unassembled WGS sequence"/>
</dbReference>
<reference evidence="2 3" key="1">
    <citation type="submission" date="2020-07" db="EMBL/GenBank/DDBJ databases">
        <title>Pusillimonas sp. nov., isolated from poultry manure in Taiwan.</title>
        <authorList>
            <person name="Lin S.-Y."/>
            <person name="Tang Y.-S."/>
            <person name="Young C.-C."/>
        </authorList>
    </citation>
    <scope>NUCLEOTIDE SEQUENCE [LARGE SCALE GENOMIC DNA]</scope>
    <source>
        <strain evidence="2 3">CC-YST705</strain>
    </source>
</reference>
<organism evidence="2 3">
    <name type="scientific">Mesopusillimonas faecipullorum</name>
    <dbReference type="NCBI Taxonomy" id="2755040"/>
    <lineage>
        <taxon>Bacteria</taxon>
        <taxon>Pseudomonadati</taxon>
        <taxon>Pseudomonadota</taxon>
        <taxon>Betaproteobacteria</taxon>
        <taxon>Burkholderiales</taxon>
        <taxon>Alcaligenaceae</taxon>
        <taxon>Mesopusillimonas</taxon>
    </lineage>
</organism>
<gene>
    <name evidence="2" type="ORF">H0484_05105</name>
</gene>
<evidence type="ECO:0000313" key="3">
    <source>
        <dbReference type="Proteomes" id="UP000776983"/>
    </source>
</evidence>
<dbReference type="GO" id="GO:0016787">
    <property type="term" value="F:hydrolase activity"/>
    <property type="evidence" value="ECO:0007669"/>
    <property type="project" value="UniProtKB-KW"/>
</dbReference>
<dbReference type="PANTHER" id="PTHR43689:SF8">
    <property type="entry name" value="ALPHA_BETA-HYDROLASES SUPERFAMILY PROTEIN"/>
    <property type="match status" value="1"/>
</dbReference>
<comment type="caution">
    <text evidence="2">The sequence shown here is derived from an EMBL/GenBank/DDBJ whole genome shotgun (WGS) entry which is preliminary data.</text>
</comment>
<feature type="domain" description="AB hydrolase-1" evidence="1">
    <location>
        <begin position="30"/>
        <end position="257"/>
    </location>
</feature>
<dbReference type="RefSeq" id="WP_226953372.1">
    <property type="nucleotide sequence ID" value="NZ_JACDXW010000002.1"/>
</dbReference>
<dbReference type="Gene3D" id="3.40.50.1820">
    <property type="entry name" value="alpha/beta hydrolase"/>
    <property type="match status" value="1"/>
</dbReference>
<name>A0ABS8CAS4_9BURK</name>
<dbReference type="Pfam" id="PF12697">
    <property type="entry name" value="Abhydrolase_6"/>
    <property type="match status" value="1"/>
</dbReference>
<evidence type="ECO:0000313" key="2">
    <source>
        <dbReference type="EMBL" id="MCB5363132.1"/>
    </source>
</evidence>
<sequence length="275" mass="28793">MSKDVFGRQELNLGDLRFSYRACGHQGPQLVLLHGISSGAASWSACAQALEGKARVLAWDAPGYGSSSPLPDKAPNATAYAQRLALLLDALDIESCVLVGHSLGVLMAAAFAQLHAARLRALMLFSPALGYGGGERAQAVRTSRLAGLSLGIPAMANKLPTRLLSANATAEQQQQLRQVALGLHADGYTQAVEMLCAEDLFAYKDLPPLTQVHCGEHDIVTTPEQSRAYALQQGLPFSLIAGAGHVCQVEQPAAVASLIAQVLAQVESSSSGTAP</sequence>
<keyword evidence="3" id="KW-1185">Reference proteome</keyword>